<dbReference type="PANTHER" id="PTHR31423">
    <property type="entry name" value="YBAK DOMAIN-CONTAINING PROTEIN"/>
    <property type="match status" value="1"/>
</dbReference>
<comment type="similarity">
    <text evidence="1">Belongs to the PRORSD1 family.</text>
</comment>
<dbReference type="InterPro" id="IPR007214">
    <property type="entry name" value="YbaK/aa-tRNA-synth-assoc-dom"/>
</dbReference>
<dbReference type="Proteomes" id="UP001060164">
    <property type="component" value="Chromosome"/>
</dbReference>
<dbReference type="PANTHER" id="PTHR31423:SF3">
    <property type="entry name" value="PROLYL-TRNA SYNTHETASE ASSOCIATED DOMAIN-CONTAINING PROTEIN 1-RELATED"/>
    <property type="match status" value="1"/>
</dbReference>
<organism evidence="3 4">
    <name type="scientific">Ruminococcus gauvreauii</name>
    <dbReference type="NCBI Taxonomy" id="438033"/>
    <lineage>
        <taxon>Bacteria</taxon>
        <taxon>Bacillati</taxon>
        <taxon>Bacillota</taxon>
        <taxon>Clostridia</taxon>
        <taxon>Eubacteriales</taxon>
        <taxon>Oscillospiraceae</taxon>
        <taxon>Ruminococcus</taxon>
    </lineage>
</organism>
<dbReference type="InterPro" id="IPR040285">
    <property type="entry name" value="ProX/PRXD1"/>
</dbReference>
<gene>
    <name evidence="3" type="ORF">NQ502_03895</name>
</gene>
<dbReference type="CDD" id="cd04335">
    <property type="entry name" value="PrdX_deacylase"/>
    <property type="match status" value="1"/>
</dbReference>
<keyword evidence="4" id="KW-1185">Reference proteome</keyword>
<dbReference type="Gene3D" id="3.90.960.10">
    <property type="entry name" value="YbaK/aminoacyl-tRNA synthetase-associated domain"/>
    <property type="match status" value="1"/>
</dbReference>
<dbReference type="RefSeq" id="WP_028530196.1">
    <property type="nucleotide sequence ID" value="NZ_CABLBR010000048.1"/>
</dbReference>
<proteinExistence type="inferred from homology"/>
<dbReference type="Pfam" id="PF04073">
    <property type="entry name" value="tRNA_edit"/>
    <property type="match status" value="1"/>
</dbReference>
<name>A0ABY5VHW5_9FIRM</name>
<dbReference type="EMBL" id="CP102290">
    <property type="protein sequence ID" value="UWP60205.1"/>
    <property type="molecule type" value="Genomic_DNA"/>
</dbReference>
<evidence type="ECO:0000256" key="1">
    <source>
        <dbReference type="ARBA" id="ARBA00010201"/>
    </source>
</evidence>
<accession>A0ABY5VHW5</accession>
<sequence>MTELVHGRPGDAAGRLDKEIRTYDLLDQLGIPYERVDHEALATIDACGEVDEVLGVEICKNLFLCNRQQTDFYLLMLPGGKQFKTKDLSSRLGVSRLSFAKPEFMEEFLDITPGAVSVMGLMNDTKKRVQLVIDQEVLEHTEVACHPCVNTTSIKLSVRDLLGKFLPAVGHEAVCVKL</sequence>
<evidence type="ECO:0000313" key="4">
    <source>
        <dbReference type="Proteomes" id="UP001060164"/>
    </source>
</evidence>
<evidence type="ECO:0000313" key="3">
    <source>
        <dbReference type="EMBL" id="UWP60205.1"/>
    </source>
</evidence>
<dbReference type="SUPFAM" id="SSF55826">
    <property type="entry name" value="YbaK/ProRS associated domain"/>
    <property type="match status" value="1"/>
</dbReference>
<dbReference type="InterPro" id="IPR036754">
    <property type="entry name" value="YbaK/aa-tRNA-synt-asso_dom_sf"/>
</dbReference>
<reference evidence="3" key="1">
    <citation type="journal article" date="2022" name="Cell">
        <title>Design, construction, and in vivo augmentation of a complex gut microbiome.</title>
        <authorList>
            <person name="Cheng A.G."/>
            <person name="Ho P.Y."/>
            <person name="Aranda-Diaz A."/>
            <person name="Jain S."/>
            <person name="Yu F.B."/>
            <person name="Meng X."/>
            <person name="Wang M."/>
            <person name="Iakiviak M."/>
            <person name="Nagashima K."/>
            <person name="Zhao A."/>
            <person name="Murugkar P."/>
            <person name="Patil A."/>
            <person name="Atabakhsh K."/>
            <person name="Weakley A."/>
            <person name="Yan J."/>
            <person name="Brumbaugh A.R."/>
            <person name="Higginbottom S."/>
            <person name="Dimas A."/>
            <person name="Shiver A.L."/>
            <person name="Deutschbauer A."/>
            <person name="Neff N."/>
            <person name="Sonnenburg J.L."/>
            <person name="Huang K.C."/>
            <person name="Fischbach M.A."/>
        </authorList>
    </citation>
    <scope>NUCLEOTIDE SEQUENCE</scope>
    <source>
        <strain evidence="3">DSM 19829</strain>
    </source>
</reference>
<feature type="domain" description="YbaK/aminoacyl-tRNA synthetase-associated" evidence="2">
    <location>
        <begin position="38"/>
        <end position="162"/>
    </location>
</feature>
<protein>
    <submittedName>
        <fullName evidence="3">Prolyl-tRNA synthetase associated domain-containing protein</fullName>
    </submittedName>
</protein>
<evidence type="ECO:0000259" key="2">
    <source>
        <dbReference type="Pfam" id="PF04073"/>
    </source>
</evidence>